<sequence length="77" mass="8515">MDAKEVKRICDFLASLPIGAVTSAYLIDPLTNATIQQGFAAHHIGDKVVTDQDILNYRAGIKQIPDFALEYAKLHMK</sequence>
<proteinExistence type="predicted"/>
<protein>
    <submittedName>
        <fullName evidence="1">Uncharacterized protein</fullName>
    </submittedName>
</protein>
<reference evidence="1" key="1">
    <citation type="journal article" date="2021" name="Proc. Natl. Acad. Sci. U.S.A.">
        <title>A Catalog of Tens of Thousands of Viruses from Human Metagenomes Reveals Hidden Associations with Chronic Diseases.</title>
        <authorList>
            <person name="Tisza M.J."/>
            <person name="Buck C.B."/>
        </authorList>
    </citation>
    <scope>NUCLEOTIDE SEQUENCE</scope>
    <source>
        <strain evidence="1">CtKUC4</strain>
    </source>
</reference>
<name>A0A8S5P200_9CAUD</name>
<evidence type="ECO:0000313" key="1">
    <source>
        <dbReference type="EMBL" id="DAE00457.1"/>
    </source>
</evidence>
<organism evidence="1">
    <name type="scientific">Siphoviridae sp. ctKUC4</name>
    <dbReference type="NCBI Taxonomy" id="2825442"/>
    <lineage>
        <taxon>Viruses</taxon>
        <taxon>Duplodnaviria</taxon>
        <taxon>Heunggongvirae</taxon>
        <taxon>Uroviricota</taxon>
        <taxon>Caudoviricetes</taxon>
    </lineage>
</organism>
<dbReference type="EMBL" id="BK015302">
    <property type="protein sequence ID" value="DAE00457.1"/>
    <property type="molecule type" value="Genomic_DNA"/>
</dbReference>
<accession>A0A8S5P200</accession>